<keyword evidence="1" id="KW-0732">Signal</keyword>
<dbReference type="KEGG" id="tbn:TBH_C0732"/>
<sequence length="307" mass="32690">MAMSETIMQKFLSLSFCLQLLLSFPVLAEETADTNAVLSEVEGEVLLFQGDRYLPVQAGQRLKDGDRLMIMEKSKAHVVFDNDCEQTWEGAKIVDVNQESCSGVAALWVPCLGVAGGAADDEEIVLTQLVGSALVRRNGQNLVAKEGQVLEEGDELKLDGEAEISYEGACVTSHNGKITVKISRGNCPIAELRKVEGKVLVNQGTGFVAAGEGYKLKDGWKVEVAEQAHTDIIYYNGCDESWDGHEIVAVDADKCPLGAAVPMACTPAVFGNMTLGDTGVFVGSGILIGVSPKPDDQPPVPPPPISP</sequence>
<organism evidence="2 3">
    <name type="scientific">Thiolapillus brandeum</name>
    <dbReference type="NCBI Taxonomy" id="1076588"/>
    <lineage>
        <taxon>Bacteria</taxon>
        <taxon>Pseudomonadati</taxon>
        <taxon>Pseudomonadota</taxon>
        <taxon>Gammaproteobacteria</taxon>
        <taxon>Chromatiales</taxon>
        <taxon>Sedimenticolaceae</taxon>
        <taxon>Thiolapillus</taxon>
    </lineage>
</organism>
<dbReference type="Proteomes" id="UP000031631">
    <property type="component" value="Chromosome"/>
</dbReference>
<evidence type="ECO:0000313" key="3">
    <source>
        <dbReference type="Proteomes" id="UP000031631"/>
    </source>
</evidence>
<proteinExistence type="predicted"/>
<evidence type="ECO:0000256" key="1">
    <source>
        <dbReference type="SAM" id="SignalP"/>
    </source>
</evidence>
<dbReference type="AlphaFoldDB" id="A0A7U6GHD6"/>
<evidence type="ECO:0008006" key="4">
    <source>
        <dbReference type="Google" id="ProtNLM"/>
    </source>
</evidence>
<keyword evidence="3" id="KW-1185">Reference proteome</keyword>
<reference evidence="2 3" key="1">
    <citation type="journal article" date="2014" name="PLoS ONE">
        <title>Physiological and genomic features of a novel sulfur-oxidizing gammaproteobacterium belonging to a previously uncultivated symbiotic lineage isolated from a hydrothermal vent.</title>
        <authorList>
            <person name="Nunoura T."/>
            <person name="Takaki Y."/>
            <person name="Kazama H."/>
            <person name="Kakuta J."/>
            <person name="Shimamura S."/>
            <person name="Makita H."/>
            <person name="Hirai M."/>
            <person name="Miyazaki M."/>
            <person name="Takai K."/>
        </authorList>
    </citation>
    <scope>NUCLEOTIDE SEQUENCE [LARGE SCALE GENOMIC DNA]</scope>
    <source>
        <strain evidence="2 3">Hiromi1</strain>
    </source>
</reference>
<dbReference type="EMBL" id="AP012273">
    <property type="protein sequence ID" value="BAO43670.1"/>
    <property type="molecule type" value="Genomic_DNA"/>
</dbReference>
<evidence type="ECO:0000313" key="2">
    <source>
        <dbReference type="EMBL" id="BAO43670.1"/>
    </source>
</evidence>
<feature type="signal peptide" evidence="1">
    <location>
        <begin position="1"/>
        <end position="28"/>
    </location>
</feature>
<name>A0A7U6GHD6_9GAMM</name>
<feature type="chain" id="PRO_5031410138" description="FecR protein domain-containing protein" evidence="1">
    <location>
        <begin position="29"/>
        <end position="307"/>
    </location>
</feature>
<accession>A0A7U6GHD6</accession>
<protein>
    <recommendedName>
        <fullName evidence="4">FecR protein domain-containing protein</fullName>
    </recommendedName>
</protein>
<gene>
    <name evidence="2" type="ORF">TBH_C0732</name>
</gene>